<dbReference type="Gene3D" id="3.40.50.150">
    <property type="entry name" value="Vaccinia Virus protein VP39"/>
    <property type="match status" value="1"/>
</dbReference>
<dbReference type="InterPro" id="IPR029063">
    <property type="entry name" value="SAM-dependent_MTases_sf"/>
</dbReference>
<dbReference type="InterPro" id="IPR052514">
    <property type="entry name" value="SAM-dependent_MTase"/>
</dbReference>
<dbReference type="OrthoDB" id="9814604at2"/>
<dbReference type="AlphaFoldDB" id="A0A327KYP3"/>
<dbReference type="SUPFAM" id="SSF53335">
    <property type="entry name" value="S-adenosyl-L-methionine-dependent methyltransferases"/>
    <property type="match status" value="1"/>
</dbReference>
<evidence type="ECO:0000313" key="3">
    <source>
        <dbReference type="Proteomes" id="UP000249130"/>
    </source>
</evidence>
<proteinExistence type="predicted"/>
<dbReference type="InterPro" id="IPR006342">
    <property type="entry name" value="FkbM_mtfrase"/>
</dbReference>
<accession>A0A327KYP3</accession>
<comment type="caution">
    <text evidence="2">The sequence shown here is derived from an EMBL/GenBank/DDBJ whole genome shotgun (WGS) entry which is preliminary data.</text>
</comment>
<sequence length="318" mass="34806">MIMNVDVDRIRAIAKARTRGEWLAKPARAVLWHLMRPYVEAVLATTKEFATDDALRPPGALTLKPGDRVKLLGRDLTLVATDHKSQFLVLAHDLIGDLVASGREWEPHVRAAIALAADPQGVAVDVGAYIGLHTVLMSRLFRTVHAFEPQRAIYDVLRANLALNGCDNVEAANFGLYDRPGTMRLAGADKQEIPVRIVDGQPVYGDLLNAAALTFELCDDAATAGGVAARTLDELRLENVRLIKIDTQGADLRVLRGAVETLRRCRPTVLFEWEKELGEQHGTSLADFHAFFAQAGYAVSLLKEVTPGRQADFCARPA</sequence>
<dbReference type="EMBL" id="NPEX01000101">
    <property type="protein sequence ID" value="RAI43197.1"/>
    <property type="molecule type" value="Genomic_DNA"/>
</dbReference>
<organism evidence="2 3">
    <name type="scientific">Rhodoplanes roseus</name>
    <dbReference type="NCBI Taxonomy" id="29409"/>
    <lineage>
        <taxon>Bacteria</taxon>
        <taxon>Pseudomonadati</taxon>
        <taxon>Pseudomonadota</taxon>
        <taxon>Alphaproteobacteria</taxon>
        <taxon>Hyphomicrobiales</taxon>
        <taxon>Nitrobacteraceae</taxon>
        <taxon>Rhodoplanes</taxon>
    </lineage>
</organism>
<dbReference type="Proteomes" id="UP000249130">
    <property type="component" value="Unassembled WGS sequence"/>
</dbReference>
<dbReference type="PANTHER" id="PTHR34203">
    <property type="entry name" value="METHYLTRANSFERASE, FKBM FAMILY PROTEIN"/>
    <property type="match status" value="1"/>
</dbReference>
<evidence type="ECO:0000313" key="2">
    <source>
        <dbReference type="EMBL" id="RAI43197.1"/>
    </source>
</evidence>
<feature type="domain" description="Methyltransferase FkbM" evidence="1">
    <location>
        <begin position="125"/>
        <end position="297"/>
    </location>
</feature>
<gene>
    <name evidence="2" type="ORF">CH341_15625</name>
</gene>
<evidence type="ECO:0000259" key="1">
    <source>
        <dbReference type="Pfam" id="PF05050"/>
    </source>
</evidence>
<dbReference type="Pfam" id="PF05050">
    <property type="entry name" value="Methyltransf_21"/>
    <property type="match status" value="1"/>
</dbReference>
<name>A0A327KYP3_9BRAD</name>
<dbReference type="PANTHER" id="PTHR34203:SF15">
    <property type="entry name" value="SLL1173 PROTEIN"/>
    <property type="match status" value="1"/>
</dbReference>
<protein>
    <recommendedName>
        <fullName evidence="1">Methyltransferase FkbM domain-containing protein</fullName>
    </recommendedName>
</protein>
<reference evidence="2 3" key="1">
    <citation type="submission" date="2017-07" db="EMBL/GenBank/DDBJ databases">
        <title>Draft Genome Sequences of Select Purple Nonsulfur Bacteria.</title>
        <authorList>
            <person name="Lasarre B."/>
            <person name="Mckinlay J.B."/>
        </authorList>
    </citation>
    <scope>NUCLEOTIDE SEQUENCE [LARGE SCALE GENOMIC DNA]</scope>
    <source>
        <strain evidence="2 3">DSM 5909</strain>
    </source>
</reference>
<keyword evidence="3" id="KW-1185">Reference proteome</keyword>
<dbReference type="NCBIfam" id="TIGR01444">
    <property type="entry name" value="fkbM_fam"/>
    <property type="match status" value="1"/>
</dbReference>